<dbReference type="PANTHER" id="PTHR30404:SF0">
    <property type="entry name" value="N-ACETYLMURAMOYL-L-ALANINE AMIDASE AMIC"/>
    <property type="match status" value="1"/>
</dbReference>
<protein>
    <recommendedName>
        <fullName evidence="2">N-acetylmuramoyl-L-alanine amidase</fullName>
        <ecNumber evidence="2">3.5.1.28</ecNumber>
    </recommendedName>
</protein>
<organism evidence="5 6">
    <name type="scientific">Apibacter muscae</name>
    <dbReference type="NCBI Taxonomy" id="2509004"/>
    <lineage>
        <taxon>Bacteria</taxon>
        <taxon>Pseudomonadati</taxon>
        <taxon>Bacteroidota</taxon>
        <taxon>Flavobacteriia</taxon>
        <taxon>Flavobacteriales</taxon>
        <taxon>Weeksellaceae</taxon>
        <taxon>Apibacter</taxon>
    </lineage>
</organism>
<feature type="domain" description="MurNAc-LAA" evidence="4">
    <location>
        <begin position="93"/>
        <end position="250"/>
    </location>
</feature>
<dbReference type="GO" id="GO:0009253">
    <property type="term" value="P:peptidoglycan catabolic process"/>
    <property type="evidence" value="ECO:0007669"/>
    <property type="project" value="InterPro"/>
</dbReference>
<keyword evidence="6" id="KW-1185">Reference proteome</keyword>
<dbReference type="GO" id="GO:0008745">
    <property type="term" value="F:N-acetylmuramoyl-L-alanine amidase activity"/>
    <property type="evidence" value="ECO:0007669"/>
    <property type="project" value="UniProtKB-EC"/>
</dbReference>
<dbReference type="EC" id="3.5.1.28" evidence="2"/>
<name>A0A563D9H5_9FLAO</name>
<proteinExistence type="predicted"/>
<reference evidence="5 6" key="1">
    <citation type="submission" date="2019-02" db="EMBL/GenBank/DDBJ databases">
        <title>Apibacter muscae sp. nov.: a novel member of the house fly microbiota.</title>
        <authorList>
            <person name="Park R."/>
        </authorList>
    </citation>
    <scope>NUCLEOTIDE SEQUENCE [LARGE SCALE GENOMIC DNA]</scope>
    <source>
        <strain evidence="5 6">AL1</strain>
    </source>
</reference>
<keyword evidence="3" id="KW-0378">Hydrolase</keyword>
<comment type="caution">
    <text evidence="5">The sequence shown here is derived from an EMBL/GenBank/DDBJ whole genome shotgun (WGS) entry which is preliminary data.</text>
</comment>
<dbReference type="AlphaFoldDB" id="A0A563D9H5"/>
<evidence type="ECO:0000256" key="3">
    <source>
        <dbReference type="ARBA" id="ARBA00022801"/>
    </source>
</evidence>
<dbReference type="Proteomes" id="UP000319499">
    <property type="component" value="Unassembled WGS sequence"/>
</dbReference>
<dbReference type="Pfam" id="PF01520">
    <property type="entry name" value="Amidase_3"/>
    <property type="match status" value="1"/>
</dbReference>
<dbReference type="GO" id="GO:0030288">
    <property type="term" value="C:outer membrane-bounded periplasmic space"/>
    <property type="evidence" value="ECO:0007669"/>
    <property type="project" value="TreeGrafter"/>
</dbReference>
<dbReference type="SMART" id="SM00646">
    <property type="entry name" value="Ami_3"/>
    <property type="match status" value="1"/>
</dbReference>
<dbReference type="InterPro" id="IPR050695">
    <property type="entry name" value="N-acetylmuramoyl_amidase_3"/>
</dbReference>
<dbReference type="PANTHER" id="PTHR30404">
    <property type="entry name" value="N-ACETYLMURAMOYL-L-ALANINE AMIDASE"/>
    <property type="match status" value="1"/>
</dbReference>
<dbReference type="EMBL" id="SELH01000025">
    <property type="protein sequence ID" value="TWP26752.1"/>
    <property type="molecule type" value="Genomic_DNA"/>
</dbReference>
<dbReference type="OrthoDB" id="9806267at2"/>
<comment type="catalytic activity">
    <reaction evidence="1">
        <text>Hydrolyzes the link between N-acetylmuramoyl residues and L-amino acid residues in certain cell-wall glycopeptides.</text>
        <dbReference type="EC" id="3.5.1.28"/>
    </reaction>
</comment>
<dbReference type="FunFam" id="3.40.630.40:FF:000005">
    <property type="entry name" value="N-acetylmuramoyl-L-alanine amidase (AmiA)"/>
    <property type="match status" value="1"/>
</dbReference>
<evidence type="ECO:0000259" key="4">
    <source>
        <dbReference type="SMART" id="SM00646"/>
    </source>
</evidence>
<evidence type="ECO:0000256" key="2">
    <source>
        <dbReference type="ARBA" id="ARBA00011901"/>
    </source>
</evidence>
<dbReference type="RefSeq" id="WP_146293268.1">
    <property type="nucleotide sequence ID" value="NZ_SELH01000025.1"/>
</dbReference>
<dbReference type="InterPro" id="IPR002508">
    <property type="entry name" value="MurNAc-LAA_cat"/>
</dbReference>
<accession>A0A563D9H5</accession>
<sequence>MRVLTIFNLKYILIFFSFFFINSIHSQNKDFVLVLDAGHGGHDSGARGPYANEKDVTLSLVKKIGALIENNNKDVKVIYTRTTDEFIPLMTRANIANKNKANLFISIHCNSSSKSAPYGTETFVLGTHRNQDNFDVAKRENEVVYMEKDYKTTYEDFDPSSPESMIGLTLMQNTYLENSLKIASYVENNFIKENRLSRGVKQAGFLVLVQTAMPAILIETGFISNYQEGQYLASEDGQNTIAKNIYDAFISYKKAFDEKSGKENSAKETINIAENLPVDTDTFYKVQFLSSFSKYTPNSSQLRGLKDIEIIKYKGKYIYYSGSSNLKSDAELIQNLAKEAGFNNATIVKHIEKENLNDEYYTIELFLSPKKYKEKDSIFKGLNNIVRQKSNNIYIYTTGKVNNYVSAKRLLENIKKLGFSDAVISRVSA</sequence>
<evidence type="ECO:0000256" key="1">
    <source>
        <dbReference type="ARBA" id="ARBA00001561"/>
    </source>
</evidence>
<evidence type="ECO:0000313" key="6">
    <source>
        <dbReference type="Proteomes" id="UP000319499"/>
    </source>
</evidence>
<dbReference type="CDD" id="cd02696">
    <property type="entry name" value="MurNAc-LAA"/>
    <property type="match status" value="1"/>
</dbReference>
<gene>
    <name evidence="5" type="ORF">ETU09_09325</name>
</gene>
<dbReference type="Gene3D" id="3.40.630.40">
    <property type="entry name" value="Zn-dependent exopeptidases"/>
    <property type="match status" value="1"/>
</dbReference>
<evidence type="ECO:0000313" key="5">
    <source>
        <dbReference type="EMBL" id="TWP26752.1"/>
    </source>
</evidence>
<dbReference type="SUPFAM" id="SSF53187">
    <property type="entry name" value="Zn-dependent exopeptidases"/>
    <property type="match status" value="1"/>
</dbReference>